<comment type="caution">
    <text evidence="1">The sequence shown here is derived from an EMBL/GenBank/DDBJ whole genome shotgun (WGS) entry which is preliminary data.</text>
</comment>
<gene>
    <name evidence="1" type="ORF">LNTAR_00775</name>
</gene>
<reference evidence="1 2" key="1">
    <citation type="journal article" date="2010" name="J. Bacteriol.">
        <title>Genome sequence of Lentisphaera araneosa HTCC2155T, the type species of the order Lentisphaerales in the phylum Lentisphaerae.</title>
        <authorList>
            <person name="Thrash J.C."/>
            <person name="Cho J.C."/>
            <person name="Vergin K.L."/>
            <person name="Morris R.M."/>
            <person name="Giovannoni S.J."/>
        </authorList>
    </citation>
    <scope>NUCLEOTIDE SEQUENCE [LARGE SCALE GENOMIC DNA]</scope>
    <source>
        <strain evidence="1 2">HTCC2155</strain>
    </source>
</reference>
<dbReference type="eggNOG" id="COG4737">
    <property type="taxonomic scope" value="Bacteria"/>
</dbReference>
<sequence length="126" mass="14358">MRVILTKSVKKWLDKEKNVRNANIIAAAEEVVLGSFEANLGGNLYKKRISNSTNKGKSSGSRLIVAFKHGDRFFVLHVFNKNESENISSKEKAILIQRAKQYFQLDEEQLSKAMKAKVLFEIKKDN</sequence>
<dbReference type="OrthoDB" id="9812066at2"/>
<dbReference type="RefSeq" id="WP_007278404.1">
    <property type="nucleotide sequence ID" value="NZ_ABCK01000007.1"/>
</dbReference>
<dbReference type="Pfam" id="PF06296">
    <property type="entry name" value="RelE"/>
    <property type="match status" value="1"/>
</dbReference>
<dbReference type="InterPro" id="IPR009387">
    <property type="entry name" value="HigB-2"/>
</dbReference>
<protein>
    <recommendedName>
        <fullName evidence="3">Addiction module toxin RelE</fullName>
    </recommendedName>
</protein>
<name>A6DKJ2_9BACT</name>
<dbReference type="Proteomes" id="UP000004947">
    <property type="component" value="Unassembled WGS sequence"/>
</dbReference>
<dbReference type="AlphaFoldDB" id="A6DKJ2"/>
<proteinExistence type="predicted"/>
<organism evidence="1 2">
    <name type="scientific">Lentisphaera araneosa HTCC2155</name>
    <dbReference type="NCBI Taxonomy" id="313628"/>
    <lineage>
        <taxon>Bacteria</taxon>
        <taxon>Pseudomonadati</taxon>
        <taxon>Lentisphaerota</taxon>
        <taxon>Lentisphaeria</taxon>
        <taxon>Lentisphaerales</taxon>
        <taxon>Lentisphaeraceae</taxon>
        <taxon>Lentisphaera</taxon>
    </lineage>
</organism>
<accession>A6DKJ2</accession>
<dbReference type="EMBL" id="ABCK01000007">
    <property type="protein sequence ID" value="EDM27890.1"/>
    <property type="molecule type" value="Genomic_DNA"/>
</dbReference>
<evidence type="ECO:0000313" key="1">
    <source>
        <dbReference type="EMBL" id="EDM27890.1"/>
    </source>
</evidence>
<evidence type="ECO:0008006" key="3">
    <source>
        <dbReference type="Google" id="ProtNLM"/>
    </source>
</evidence>
<evidence type="ECO:0000313" key="2">
    <source>
        <dbReference type="Proteomes" id="UP000004947"/>
    </source>
</evidence>
<keyword evidence="2" id="KW-1185">Reference proteome</keyword>
<dbReference type="STRING" id="313628.LNTAR_00775"/>